<dbReference type="CDD" id="cd23507">
    <property type="entry name" value="hydrophobin_I"/>
    <property type="match status" value="1"/>
</dbReference>
<proteinExistence type="inferred from homology"/>
<gene>
    <name evidence="8" type="ORF">P691DRAFT_676669</name>
</gene>
<dbReference type="AlphaFoldDB" id="A0A9P5X7U6"/>
<dbReference type="SMART" id="SM00075">
    <property type="entry name" value="HYDRO"/>
    <property type="match status" value="1"/>
</dbReference>
<keyword evidence="9" id="KW-1185">Reference proteome</keyword>
<comment type="subcellular location">
    <subcellularLocation>
        <location evidence="1 7">Secreted</location>
        <location evidence="1 7">Cell wall</location>
    </subcellularLocation>
</comment>
<dbReference type="EMBL" id="MU151337">
    <property type="protein sequence ID" value="KAF9444941.1"/>
    <property type="molecule type" value="Genomic_DNA"/>
</dbReference>
<keyword evidence="3 7" id="KW-0134">Cell wall</keyword>
<evidence type="ECO:0000313" key="9">
    <source>
        <dbReference type="Proteomes" id="UP000807342"/>
    </source>
</evidence>
<protein>
    <recommendedName>
        <fullName evidence="7">Hydrophobin</fullName>
    </recommendedName>
</protein>
<comment type="similarity">
    <text evidence="2 7">Belongs to the fungal hydrophobin family.</text>
</comment>
<dbReference type="Proteomes" id="UP000807342">
    <property type="component" value="Unassembled WGS sequence"/>
</dbReference>
<dbReference type="GO" id="GO:0005199">
    <property type="term" value="F:structural constituent of cell wall"/>
    <property type="evidence" value="ECO:0007669"/>
    <property type="project" value="InterPro"/>
</dbReference>
<evidence type="ECO:0000256" key="4">
    <source>
        <dbReference type="ARBA" id="ARBA00022525"/>
    </source>
</evidence>
<keyword evidence="5 7" id="KW-0732">Signal</keyword>
<comment type="caution">
    <text evidence="8">The sequence shown here is derived from an EMBL/GenBank/DDBJ whole genome shotgun (WGS) entry which is preliminary data.</text>
</comment>
<feature type="non-terminal residue" evidence="8">
    <location>
        <position position="1"/>
    </location>
</feature>
<dbReference type="InterPro" id="IPR019778">
    <property type="entry name" value="Class_I_Hydrophobin_CS"/>
</dbReference>
<keyword evidence="4 7" id="KW-0964">Secreted</keyword>
<dbReference type="GO" id="GO:0009277">
    <property type="term" value="C:fungal-type cell wall"/>
    <property type="evidence" value="ECO:0007669"/>
    <property type="project" value="InterPro"/>
</dbReference>
<dbReference type="OrthoDB" id="4225815at2759"/>
<dbReference type="InterPro" id="IPR001338">
    <property type="entry name" value="Class_I_Hydrophobin"/>
</dbReference>
<evidence type="ECO:0000256" key="1">
    <source>
        <dbReference type="ARBA" id="ARBA00004191"/>
    </source>
</evidence>
<evidence type="ECO:0000256" key="6">
    <source>
        <dbReference type="ARBA" id="ARBA00023157"/>
    </source>
</evidence>
<name>A0A9P5X7U6_9AGAR</name>
<dbReference type="PROSITE" id="PS00956">
    <property type="entry name" value="HYDROPHOBIN"/>
    <property type="match status" value="1"/>
</dbReference>
<evidence type="ECO:0000313" key="8">
    <source>
        <dbReference type="EMBL" id="KAF9444941.1"/>
    </source>
</evidence>
<dbReference type="Pfam" id="PF01185">
    <property type="entry name" value="Hydrophobin"/>
    <property type="match status" value="1"/>
</dbReference>
<evidence type="ECO:0000256" key="5">
    <source>
        <dbReference type="ARBA" id="ARBA00022729"/>
    </source>
</evidence>
<evidence type="ECO:0000256" key="2">
    <source>
        <dbReference type="ARBA" id="ARBA00010446"/>
    </source>
</evidence>
<organism evidence="8 9">
    <name type="scientific">Macrolepiota fuliginosa MF-IS2</name>
    <dbReference type="NCBI Taxonomy" id="1400762"/>
    <lineage>
        <taxon>Eukaryota</taxon>
        <taxon>Fungi</taxon>
        <taxon>Dikarya</taxon>
        <taxon>Basidiomycota</taxon>
        <taxon>Agaricomycotina</taxon>
        <taxon>Agaricomycetes</taxon>
        <taxon>Agaricomycetidae</taxon>
        <taxon>Agaricales</taxon>
        <taxon>Agaricineae</taxon>
        <taxon>Agaricaceae</taxon>
        <taxon>Macrolepiota</taxon>
    </lineage>
</organism>
<evidence type="ECO:0000256" key="3">
    <source>
        <dbReference type="ARBA" id="ARBA00022512"/>
    </source>
</evidence>
<sequence>NSVQDASNPTVGTLATLLGIVLGPITGQVGLTCSPLSIVGVSGNSCSAQPVCCTGNNVNGPIVAGCSPVNLNL</sequence>
<accession>A0A9P5X7U6</accession>
<keyword evidence="6 7" id="KW-1015">Disulfide bond</keyword>
<reference evidence="8" key="1">
    <citation type="submission" date="2020-11" db="EMBL/GenBank/DDBJ databases">
        <authorList>
            <consortium name="DOE Joint Genome Institute"/>
            <person name="Ahrendt S."/>
            <person name="Riley R."/>
            <person name="Andreopoulos W."/>
            <person name="Labutti K."/>
            <person name="Pangilinan J."/>
            <person name="Ruiz-Duenas F.J."/>
            <person name="Barrasa J.M."/>
            <person name="Sanchez-Garcia M."/>
            <person name="Camarero S."/>
            <person name="Miyauchi S."/>
            <person name="Serrano A."/>
            <person name="Linde D."/>
            <person name="Babiker R."/>
            <person name="Drula E."/>
            <person name="Ayuso-Fernandez I."/>
            <person name="Pacheco R."/>
            <person name="Padilla G."/>
            <person name="Ferreira P."/>
            <person name="Barriuso J."/>
            <person name="Kellner H."/>
            <person name="Castanera R."/>
            <person name="Alfaro M."/>
            <person name="Ramirez L."/>
            <person name="Pisabarro A.G."/>
            <person name="Kuo A."/>
            <person name="Tritt A."/>
            <person name="Lipzen A."/>
            <person name="He G."/>
            <person name="Yan M."/>
            <person name="Ng V."/>
            <person name="Cullen D."/>
            <person name="Martin F."/>
            <person name="Rosso M.-N."/>
            <person name="Henrissat B."/>
            <person name="Hibbett D."/>
            <person name="Martinez A.T."/>
            <person name="Grigoriev I.V."/>
        </authorList>
    </citation>
    <scope>NUCLEOTIDE SEQUENCE</scope>
    <source>
        <strain evidence="8">MF-IS2</strain>
    </source>
</reference>
<evidence type="ECO:0000256" key="7">
    <source>
        <dbReference type="RuleBase" id="RU365009"/>
    </source>
</evidence>